<dbReference type="InterPro" id="IPR027417">
    <property type="entry name" value="P-loop_NTPase"/>
</dbReference>
<feature type="domain" description="Helicase ATP-binding" evidence="1">
    <location>
        <begin position="67"/>
        <end position="271"/>
    </location>
</feature>
<dbReference type="SUPFAM" id="SSF52540">
    <property type="entry name" value="P-loop containing nucleoside triphosphate hydrolases"/>
    <property type="match status" value="2"/>
</dbReference>
<dbReference type="Proteomes" id="UP000223525">
    <property type="component" value="Unassembled WGS sequence"/>
</dbReference>
<dbReference type="PANTHER" id="PTHR47396">
    <property type="entry name" value="TYPE I RESTRICTION ENZYME ECOKI R PROTEIN"/>
    <property type="match status" value="1"/>
</dbReference>
<dbReference type="Gene3D" id="3.40.50.300">
    <property type="entry name" value="P-loop containing nucleotide triphosphate hydrolases"/>
    <property type="match status" value="2"/>
</dbReference>
<comment type="caution">
    <text evidence="2">The sequence shown here is derived from an EMBL/GenBank/DDBJ whole genome shotgun (WGS) entry which is preliminary data.</text>
</comment>
<dbReference type="Pfam" id="PF04851">
    <property type="entry name" value="ResIII"/>
    <property type="match status" value="1"/>
</dbReference>
<proteinExistence type="predicted"/>
<dbReference type="InterPro" id="IPR045572">
    <property type="entry name" value="RE_endonuc_C"/>
</dbReference>
<dbReference type="SMART" id="SM00487">
    <property type="entry name" value="DEXDc"/>
    <property type="match status" value="1"/>
</dbReference>
<reference evidence="2 3" key="1">
    <citation type="submission" date="2017-06" db="EMBL/GenBank/DDBJ databases">
        <title>Draft genome sequence of Fusobacterium nucleatum subsp. polymorphum KCOM 1248 (=ChDC F113).</title>
        <authorList>
            <person name="Kook J.-K."/>
            <person name="Park S.-N."/>
            <person name="Lim Y.K."/>
            <person name="Roh H."/>
        </authorList>
    </citation>
    <scope>NUCLEOTIDE SEQUENCE [LARGE SCALE GENOMIC DNA]</scope>
    <source>
        <strain evidence="3">KCOM 1248 (ChDC F113)</strain>
    </source>
</reference>
<dbReference type="InterPro" id="IPR006935">
    <property type="entry name" value="Helicase/UvrB_N"/>
</dbReference>
<protein>
    <submittedName>
        <fullName evidence="2">Type III deoxyribonuclease</fullName>
    </submittedName>
</protein>
<evidence type="ECO:0000313" key="2">
    <source>
        <dbReference type="EMBL" id="PHH98313.1"/>
    </source>
</evidence>
<sequence>MSIKLSILPHQTECLERAIQVFDKVRFNKTNEIFANPLIDINDANLKRNIWEIQENFNEKKIPKEYRTRREDNFGIDVRMETGTGKTYCYTRLIYELNKKYGFHKFIILVPTTPIKEGTKSFITSDYANKHFSDLYPNKKIVLSVLNAQKKVNGKRKMFPQAISDFVRGTKLENTKISVLLMSSGMLLSKKTMDTEYDQALFGTYSNPYDTLKATYPIVIIDEPHKFKVENKAYRTLIEKINPQCVIRFGATFPNRTKDKEKDYNNLIFNLGSCEAFNSNLVKGVATQMIEQENSNELKIKLLDFSIKPKLCKFKNEKTNKNYELNIGDSLAIIDKNFKGISIESIGKTEDNDIKSGVVLSNGQILSKGDQIYPSIYGDTYQSLMLKQAIKNHIKQEQENFFRERKIKTLSLFFIDSVYSYRDKDSAGSLRINFEKILKENLEEELEKFSTSDSKIHKEYVSFLKSSLEDISVTNGGYFAEDNSNSDEEIQKEVDQILRDKQSLLNFKDENGNWNTRRFIFSKWTLREGWDNPNVFQICKLRSSGSEISKLQEVGRGLRLPVDEYGNRISNEQFYLTYLIDYSEKDFAENLIKEVTKDGDMTKNLVVDDKILEKAAQDRGIEKRKLFAKLLLENFLDDNKNIILENMEKFFVEYPEFNTGLQQNKIIDKNKNQSGTVGIRREKFNEIRDLWKKINQKYYLKLDEISEDELYEAILEILKSDIADELSVKVIEKKISPLDGSFELKEEMINYYHLNENMEYNTFLKQIQKITGISFFIMHKALCAYNKIKKLKQSFFNQKTVVKFTEKYQEWFEKTFLKRFSYKAMEIDSLETQLTDINGEPKERIIQGLVGIMKDERIVTPDNFLYDTVVFDSGKEKENIESSNIKEVVVFGKIPRKSIQVPLYFGGTTSPDFMYIIKKDNDYQLNLIVETKDVKKNSDIRGEEEHRIFAAKEFFKQLKADGLNISFKKQIKSDDIIKIIKDLIENERQD</sequence>
<dbReference type="Pfam" id="PF19778">
    <property type="entry name" value="RE_endonuc"/>
    <property type="match status" value="1"/>
</dbReference>
<dbReference type="GO" id="GO:0005524">
    <property type="term" value="F:ATP binding"/>
    <property type="evidence" value="ECO:0007669"/>
    <property type="project" value="InterPro"/>
</dbReference>
<dbReference type="InterPro" id="IPR014001">
    <property type="entry name" value="Helicase_ATP-bd"/>
</dbReference>
<dbReference type="GO" id="GO:0003677">
    <property type="term" value="F:DNA binding"/>
    <property type="evidence" value="ECO:0007669"/>
    <property type="project" value="InterPro"/>
</dbReference>
<gene>
    <name evidence="2" type="ORF">CA836_00200</name>
</gene>
<dbReference type="EMBL" id="NIRK01000001">
    <property type="protein sequence ID" value="PHH98313.1"/>
    <property type="molecule type" value="Genomic_DNA"/>
</dbReference>
<name>A0A2C6B2A5_FUSNP</name>
<dbReference type="PANTHER" id="PTHR47396:SF1">
    <property type="entry name" value="ATP-DEPENDENT HELICASE IRC3-RELATED"/>
    <property type="match status" value="1"/>
</dbReference>
<accession>A0A2C6B2A5</accession>
<dbReference type="PROSITE" id="PS51192">
    <property type="entry name" value="HELICASE_ATP_BIND_1"/>
    <property type="match status" value="1"/>
</dbReference>
<dbReference type="GO" id="GO:0015668">
    <property type="term" value="F:type III site-specific deoxyribonuclease activity"/>
    <property type="evidence" value="ECO:0007669"/>
    <property type="project" value="InterPro"/>
</dbReference>
<evidence type="ECO:0000259" key="1">
    <source>
        <dbReference type="PROSITE" id="PS51192"/>
    </source>
</evidence>
<evidence type="ECO:0000313" key="3">
    <source>
        <dbReference type="Proteomes" id="UP000223525"/>
    </source>
</evidence>
<dbReference type="GO" id="GO:0005829">
    <property type="term" value="C:cytosol"/>
    <property type="evidence" value="ECO:0007669"/>
    <property type="project" value="TreeGrafter"/>
</dbReference>
<organism evidence="2 3">
    <name type="scientific">Fusobacterium nucleatum subsp. polymorphum</name>
    <name type="common">Fusobacterium polymorphum</name>
    <dbReference type="NCBI Taxonomy" id="76857"/>
    <lineage>
        <taxon>Bacteria</taxon>
        <taxon>Fusobacteriati</taxon>
        <taxon>Fusobacteriota</taxon>
        <taxon>Fusobacteriia</taxon>
        <taxon>Fusobacteriales</taxon>
        <taxon>Fusobacteriaceae</taxon>
        <taxon>Fusobacterium</taxon>
    </lineage>
</organism>
<dbReference type="InterPro" id="IPR050742">
    <property type="entry name" value="Helicase_Restrict-Modif_Enz"/>
</dbReference>
<dbReference type="NCBIfam" id="NF012027">
    <property type="entry name" value="PRK15483.1"/>
    <property type="match status" value="1"/>
</dbReference>
<dbReference type="AlphaFoldDB" id="A0A2C6B2A5"/>
<dbReference type="RefSeq" id="WP_098998979.1">
    <property type="nucleotide sequence ID" value="NZ_CP077110.1"/>
</dbReference>